<dbReference type="Gene3D" id="3.30.565.10">
    <property type="entry name" value="Histidine kinase-like ATPase, C-terminal domain"/>
    <property type="match status" value="1"/>
</dbReference>
<keyword evidence="2" id="KW-0723">Serine/threonine-protein kinase</keyword>
<dbReference type="Pfam" id="PF13581">
    <property type="entry name" value="HATPase_c_2"/>
    <property type="match status" value="1"/>
</dbReference>
<dbReference type="SUPFAM" id="SSF55874">
    <property type="entry name" value="ATPase domain of HSP90 chaperone/DNA topoisomerase II/histidine kinase"/>
    <property type="match status" value="1"/>
</dbReference>
<keyword evidence="2" id="KW-0808">Transferase</keyword>
<protein>
    <submittedName>
        <fullName evidence="2">Serine/threonine protein kinase</fullName>
    </submittedName>
</protein>
<sequence>MPLLNDVDVLKVRKYGKELAAALQFSTSERTIVATAISEIARNTVLYAKAGAMHLRLIRNGMKRGLMIVATDEGPGIPDLKLAMQDGYTTSRGLGIGLPGAKRLMDEFDIVSEVGKGTVITMKKWER</sequence>
<reference evidence="2 3" key="1">
    <citation type="submission" date="2016-02" db="EMBL/GenBank/DDBJ databases">
        <authorList>
            <person name="Wen L."/>
            <person name="He K."/>
            <person name="Yang H."/>
        </authorList>
    </citation>
    <scope>NUCLEOTIDE SEQUENCE [LARGE SCALE GENOMIC DNA]</scope>
    <source>
        <strain evidence="2 3">TSA40</strain>
    </source>
</reference>
<gene>
    <name evidence="2" type="ORF">AYR66_20265</name>
</gene>
<comment type="caution">
    <text evidence="2">The sequence shown here is derived from an EMBL/GenBank/DDBJ whole genome shotgun (WGS) entry which is preliminary data.</text>
</comment>
<keyword evidence="2" id="KW-0418">Kinase</keyword>
<dbReference type="AlphaFoldDB" id="A0A254TK19"/>
<evidence type="ECO:0000259" key="1">
    <source>
        <dbReference type="Pfam" id="PF13581"/>
    </source>
</evidence>
<name>A0A254TK19_9BURK</name>
<dbReference type="EMBL" id="LSTO01000001">
    <property type="protein sequence ID" value="OWW22969.1"/>
    <property type="molecule type" value="Genomic_DNA"/>
</dbReference>
<dbReference type="GO" id="GO:0004674">
    <property type="term" value="F:protein serine/threonine kinase activity"/>
    <property type="evidence" value="ECO:0007669"/>
    <property type="project" value="UniProtKB-KW"/>
</dbReference>
<proteinExistence type="predicted"/>
<dbReference type="CDD" id="cd16934">
    <property type="entry name" value="HATPase_RsbT-like"/>
    <property type="match status" value="1"/>
</dbReference>
<dbReference type="Proteomes" id="UP000197535">
    <property type="component" value="Unassembled WGS sequence"/>
</dbReference>
<organism evidence="2 3">
    <name type="scientific">Noviherbaspirillum denitrificans</name>
    <dbReference type="NCBI Taxonomy" id="1968433"/>
    <lineage>
        <taxon>Bacteria</taxon>
        <taxon>Pseudomonadati</taxon>
        <taxon>Pseudomonadota</taxon>
        <taxon>Betaproteobacteria</taxon>
        <taxon>Burkholderiales</taxon>
        <taxon>Oxalobacteraceae</taxon>
        <taxon>Noviherbaspirillum</taxon>
    </lineage>
</organism>
<evidence type="ECO:0000313" key="3">
    <source>
        <dbReference type="Proteomes" id="UP000197535"/>
    </source>
</evidence>
<evidence type="ECO:0000313" key="2">
    <source>
        <dbReference type="EMBL" id="OWW22969.1"/>
    </source>
</evidence>
<accession>A0A254TK19</accession>
<feature type="domain" description="Histidine kinase/HSP90-like ATPase" evidence="1">
    <location>
        <begin position="9"/>
        <end position="124"/>
    </location>
</feature>
<dbReference type="InterPro" id="IPR003594">
    <property type="entry name" value="HATPase_dom"/>
</dbReference>
<dbReference type="InterPro" id="IPR036890">
    <property type="entry name" value="HATPase_C_sf"/>
</dbReference>
<keyword evidence="3" id="KW-1185">Reference proteome</keyword>